<evidence type="ECO:0000313" key="11">
    <source>
        <dbReference type="EMBL" id="MDR5654675.1"/>
    </source>
</evidence>
<evidence type="ECO:0000256" key="6">
    <source>
        <dbReference type="ARBA" id="ARBA00022989"/>
    </source>
</evidence>
<evidence type="ECO:0000256" key="1">
    <source>
        <dbReference type="ARBA" id="ARBA00004429"/>
    </source>
</evidence>
<feature type="domain" description="Tripartite ATP-independent periplasmic transporters DctQ component" evidence="10">
    <location>
        <begin position="20"/>
        <end position="152"/>
    </location>
</feature>
<keyword evidence="3" id="KW-1003">Cell membrane</keyword>
<keyword evidence="5 9" id="KW-0812">Transmembrane</keyword>
<dbReference type="Proteomes" id="UP001247754">
    <property type="component" value="Unassembled WGS sequence"/>
</dbReference>
<feature type="transmembrane region" description="Helical" evidence="9">
    <location>
        <begin position="48"/>
        <end position="66"/>
    </location>
</feature>
<evidence type="ECO:0000256" key="4">
    <source>
        <dbReference type="ARBA" id="ARBA00022519"/>
    </source>
</evidence>
<comment type="subcellular location">
    <subcellularLocation>
        <location evidence="1 9">Cell inner membrane</location>
        <topology evidence="1 9">Multi-pass membrane protein</topology>
    </subcellularLocation>
</comment>
<protein>
    <recommendedName>
        <fullName evidence="9">TRAP transporter small permease protein</fullName>
    </recommendedName>
</protein>
<comment type="subunit">
    <text evidence="9">The complex comprises the extracytoplasmic solute receptor protein and the two transmembrane proteins.</text>
</comment>
<dbReference type="EMBL" id="JAVKPH010000031">
    <property type="protein sequence ID" value="MDR5654675.1"/>
    <property type="molecule type" value="Genomic_DNA"/>
</dbReference>
<evidence type="ECO:0000256" key="7">
    <source>
        <dbReference type="ARBA" id="ARBA00023136"/>
    </source>
</evidence>
<dbReference type="InterPro" id="IPR007387">
    <property type="entry name" value="TRAP_DctQ"/>
</dbReference>
<comment type="caution">
    <text evidence="11">The sequence shown here is derived from an EMBL/GenBank/DDBJ whole genome shotgun (WGS) entry which is preliminary data.</text>
</comment>
<feature type="transmembrane region" description="Helical" evidence="9">
    <location>
        <begin position="7"/>
        <end position="28"/>
    </location>
</feature>
<evidence type="ECO:0000313" key="12">
    <source>
        <dbReference type="Proteomes" id="UP001247754"/>
    </source>
</evidence>
<keyword evidence="7 9" id="KW-0472">Membrane</keyword>
<evidence type="ECO:0000256" key="8">
    <source>
        <dbReference type="ARBA" id="ARBA00038436"/>
    </source>
</evidence>
<evidence type="ECO:0000256" key="9">
    <source>
        <dbReference type="RuleBase" id="RU369079"/>
    </source>
</evidence>
<keyword evidence="2 9" id="KW-0813">Transport</keyword>
<dbReference type="PANTHER" id="PTHR35011">
    <property type="entry name" value="2,3-DIKETO-L-GULONATE TRAP TRANSPORTER SMALL PERMEASE PROTEIN YIAM"/>
    <property type="match status" value="1"/>
</dbReference>
<dbReference type="RefSeq" id="WP_310458830.1">
    <property type="nucleotide sequence ID" value="NZ_JAVKPH010000031.1"/>
</dbReference>
<evidence type="ECO:0000256" key="2">
    <source>
        <dbReference type="ARBA" id="ARBA00022448"/>
    </source>
</evidence>
<dbReference type="InterPro" id="IPR055348">
    <property type="entry name" value="DctQ"/>
</dbReference>
<gene>
    <name evidence="11" type="ORF">RGD00_18860</name>
</gene>
<organism evidence="11 12">
    <name type="scientific">Ruixingdingia sedimenti</name>
    <dbReference type="NCBI Taxonomy" id="3073604"/>
    <lineage>
        <taxon>Bacteria</taxon>
        <taxon>Pseudomonadati</taxon>
        <taxon>Pseudomonadota</taxon>
        <taxon>Alphaproteobacteria</taxon>
        <taxon>Rhodobacterales</taxon>
        <taxon>Paracoccaceae</taxon>
        <taxon>Ruixingdingia</taxon>
    </lineage>
</organism>
<sequence>MTAIARFLNWLSALWVLLLAAMILTDIAGRILFGTPLQGTTEIVRNSVVAIAFLQLPAAVLAGSMLRTEVLSESCGPRMRLALRIANALAGFALFVLIVAAGWGEMLLSVRIGEYEGEGALRVPVWPVRILLAASAAVTAVCYLLMAVADLRGRLEDELAYPGMGHAPSTTGEGA</sequence>
<keyword evidence="4 9" id="KW-0997">Cell inner membrane</keyword>
<dbReference type="Pfam" id="PF04290">
    <property type="entry name" value="DctQ"/>
    <property type="match status" value="1"/>
</dbReference>
<proteinExistence type="inferred from homology"/>
<keyword evidence="6 9" id="KW-1133">Transmembrane helix</keyword>
<evidence type="ECO:0000256" key="5">
    <source>
        <dbReference type="ARBA" id="ARBA00022692"/>
    </source>
</evidence>
<reference evidence="11 12" key="1">
    <citation type="submission" date="2023-09" db="EMBL/GenBank/DDBJ databases">
        <title>Xinfangfangia sedmenti sp. nov., isolated the sedment.</title>
        <authorList>
            <person name="Xu L."/>
        </authorList>
    </citation>
    <scope>NUCLEOTIDE SEQUENCE [LARGE SCALE GENOMIC DNA]</scope>
    <source>
        <strain evidence="11 12">LG-4</strain>
    </source>
</reference>
<evidence type="ECO:0000256" key="3">
    <source>
        <dbReference type="ARBA" id="ARBA00022475"/>
    </source>
</evidence>
<comment type="function">
    <text evidence="9">Part of the tripartite ATP-independent periplasmic (TRAP) transport system.</text>
</comment>
<dbReference type="PANTHER" id="PTHR35011:SF10">
    <property type="entry name" value="TRAP TRANSPORTER SMALL PERMEASE PROTEIN"/>
    <property type="match status" value="1"/>
</dbReference>
<keyword evidence="12" id="KW-1185">Reference proteome</keyword>
<name>A0ABU1FCQ7_9RHOB</name>
<accession>A0ABU1FCQ7</accession>
<feature type="transmembrane region" description="Helical" evidence="9">
    <location>
        <begin position="126"/>
        <end position="146"/>
    </location>
</feature>
<evidence type="ECO:0000259" key="10">
    <source>
        <dbReference type="Pfam" id="PF04290"/>
    </source>
</evidence>
<comment type="similarity">
    <text evidence="8 9">Belongs to the TRAP transporter small permease family.</text>
</comment>
<feature type="transmembrane region" description="Helical" evidence="9">
    <location>
        <begin position="86"/>
        <end position="106"/>
    </location>
</feature>